<evidence type="ECO:0000256" key="1">
    <source>
        <dbReference type="SAM" id="Coils"/>
    </source>
</evidence>
<feature type="coiled-coil region" evidence="1">
    <location>
        <begin position="4"/>
        <end position="34"/>
    </location>
</feature>
<organism evidence="2 3">
    <name type="scientific">Lactococcus lactis</name>
    <dbReference type="NCBI Taxonomy" id="1358"/>
    <lineage>
        <taxon>Bacteria</taxon>
        <taxon>Bacillati</taxon>
        <taxon>Bacillota</taxon>
        <taxon>Bacilli</taxon>
        <taxon>Lactobacillales</taxon>
        <taxon>Streptococcaceae</taxon>
        <taxon>Lactococcus</taxon>
    </lineage>
</organism>
<accession>A0A552YX97</accession>
<dbReference type="Proteomes" id="UP000317167">
    <property type="component" value="Unassembled WGS sequence"/>
</dbReference>
<dbReference type="RefSeq" id="WP_143459793.1">
    <property type="nucleotide sequence ID" value="NZ_VJWV01000024.1"/>
</dbReference>
<name>A0A552YX97_9LACT</name>
<sequence>MNNREILAKEMADLKAKEAKIRAKRKQIRQKEMISLAKLYCKKEGFKTPAEALDFLESNKRNHSVNDEVLVSLRKFADGLVWQENGAYWRTNDVKGLTQFMAQFRSGLLSNN</sequence>
<gene>
    <name evidence="2" type="ORF">FNJ53_13060</name>
</gene>
<proteinExistence type="predicted"/>
<comment type="caution">
    <text evidence="2">The sequence shown here is derived from an EMBL/GenBank/DDBJ whole genome shotgun (WGS) entry which is preliminary data.</text>
</comment>
<protein>
    <submittedName>
        <fullName evidence="2">Uncharacterized protein</fullName>
    </submittedName>
</protein>
<keyword evidence="1" id="KW-0175">Coiled coil</keyword>
<evidence type="ECO:0000313" key="2">
    <source>
        <dbReference type="EMBL" id="TRW71877.1"/>
    </source>
</evidence>
<dbReference type="EMBL" id="VJWV01000024">
    <property type="protein sequence ID" value="TRW71877.1"/>
    <property type="molecule type" value="Genomic_DNA"/>
</dbReference>
<evidence type="ECO:0000313" key="3">
    <source>
        <dbReference type="Proteomes" id="UP000317167"/>
    </source>
</evidence>
<reference evidence="2 3" key="1">
    <citation type="submission" date="2019-07" db="EMBL/GenBank/DDBJ databases">
        <title>Draft genome of 7 Lactococcus lactis strains isolated from an artisanal cheese production.</title>
        <authorList>
            <person name="Biolcati F."/>
            <person name="Bottero M.T."/>
            <person name="Dalmasso A."/>
            <person name="Mcauliffe O."/>
        </authorList>
    </citation>
    <scope>NUCLEOTIDE SEQUENCE [LARGE SCALE GENOMIC DNA]</scope>
    <source>
        <strain evidence="2 3">MRS45.2</strain>
    </source>
</reference>
<dbReference type="AlphaFoldDB" id="A0A552YX97"/>